<dbReference type="EMBL" id="CP026994">
    <property type="protein sequence ID" value="QLH04453.1"/>
    <property type="molecule type" value="Genomic_DNA"/>
</dbReference>
<evidence type="ECO:0000313" key="1">
    <source>
        <dbReference type="EMBL" id="QLH04453.1"/>
    </source>
</evidence>
<dbReference type="GeneID" id="56060953"/>
<keyword evidence="2" id="KW-1185">Reference proteome</keyword>
<protein>
    <submittedName>
        <fullName evidence="1">Uncharacterized protein</fullName>
    </submittedName>
</protein>
<organism evidence="1 2">
    <name type="scientific">Nitrosopumilus oxyclinae</name>
    <dbReference type="NCBI Taxonomy" id="1959104"/>
    <lineage>
        <taxon>Archaea</taxon>
        <taxon>Nitrososphaerota</taxon>
        <taxon>Nitrososphaeria</taxon>
        <taxon>Nitrosopumilales</taxon>
        <taxon>Nitrosopumilaceae</taxon>
        <taxon>Nitrosopumilus</taxon>
    </lineage>
</organism>
<proteinExistence type="predicted"/>
<dbReference type="OrthoDB" id="1055at2157"/>
<dbReference type="KEGG" id="nox:C5F49_03310"/>
<dbReference type="AlphaFoldDB" id="A0A7D5M129"/>
<dbReference type="Proteomes" id="UP000509441">
    <property type="component" value="Chromosome"/>
</dbReference>
<name>A0A7D5M129_9ARCH</name>
<gene>
    <name evidence="1" type="ORF">C5F49_03310</name>
</gene>
<reference evidence="1 2" key="1">
    <citation type="submission" date="2018-02" db="EMBL/GenBank/DDBJ databases">
        <title>Complete genome of Nitrosopumilus oxyclinae HCE1.</title>
        <authorList>
            <person name="Qin W."/>
            <person name="Zheng Y."/>
            <person name="Stahl D.A."/>
        </authorList>
    </citation>
    <scope>NUCLEOTIDE SEQUENCE [LARGE SCALE GENOMIC DNA]</scope>
    <source>
        <strain evidence="1 2">HCE1</strain>
    </source>
</reference>
<accession>A0A7D5M129</accession>
<evidence type="ECO:0000313" key="2">
    <source>
        <dbReference type="Proteomes" id="UP000509441"/>
    </source>
</evidence>
<dbReference type="RefSeq" id="WP_179363343.1">
    <property type="nucleotide sequence ID" value="NZ_CP026994.1"/>
</dbReference>
<sequence length="116" mass="13416">MLDNFPDMDRSISAIKILEGDRTQEFKELASALGISQSSESWKELVMDFCLEFKDCFTIITDNQDPEESERDPIVHCFILMRQLGKGKSSMREVTYLQNIADTLAKEFKLIYTHTK</sequence>